<comment type="caution">
    <text evidence="6">The sequence shown here is derived from an EMBL/GenBank/DDBJ whole genome shotgun (WGS) entry which is preliminary data.</text>
</comment>
<dbReference type="AlphaFoldDB" id="A0A7W6WDR6"/>
<dbReference type="Pfam" id="PF13458">
    <property type="entry name" value="Peripla_BP_6"/>
    <property type="match status" value="1"/>
</dbReference>
<evidence type="ECO:0000313" key="7">
    <source>
        <dbReference type="Proteomes" id="UP000533641"/>
    </source>
</evidence>
<evidence type="ECO:0000256" key="4">
    <source>
        <dbReference type="ARBA" id="ARBA00022970"/>
    </source>
</evidence>
<keyword evidence="2" id="KW-0813">Transport</keyword>
<dbReference type="InterPro" id="IPR028082">
    <property type="entry name" value="Peripla_BP_I"/>
</dbReference>
<protein>
    <submittedName>
        <fullName evidence="6">Branched-chain amino acid transport system substrate-binding protein</fullName>
    </submittedName>
</protein>
<dbReference type="EMBL" id="JACIGM010000004">
    <property type="protein sequence ID" value="MBB4274687.1"/>
    <property type="molecule type" value="Genomic_DNA"/>
</dbReference>
<evidence type="ECO:0000256" key="2">
    <source>
        <dbReference type="ARBA" id="ARBA00022448"/>
    </source>
</evidence>
<evidence type="ECO:0000313" key="6">
    <source>
        <dbReference type="EMBL" id="MBB4274687.1"/>
    </source>
</evidence>
<keyword evidence="3" id="KW-0732">Signal</keyword>
<organism evidence="6 7">
    <name type="scientific">Rhizobium mongolense</name>
    <dbReference type="NCBI Taxonomy" id="57676"/>
    <lineage>
        <taxon>Bacteria</taxon>
        <taxon>Pseudomonadati</taxon>
        <taxon>Pseudomonadota</taxon>
        <taxon>Alphaproteobacteria</taxon>
        <taxon>Hyphomicrobiales</taxon>
        <taxon>Rhizobiaceae</taxon>
        <taxon>Rhizobium/Agrobacterium group</taxon>
        <taxon>Rhizobium</taxon>
    </lineage>
</organism>
<evidence type="ECO:0000259" key="5">
    <source>
        <dbReference type="Pfam" id="PF13458"/>
    </source>
</evidence>
<evidence type="ECO:0000256" key="3">
    <source>
        <dbReference type="ARBA" id="ARBA00022729"/>
    </source>
</evidence>
<dbReference type="Gene3D" id="3.40.50.2300">
    <property type="match status" value="2"/>
</dbReference>
<accession>A0A7W6WDR6</accession>
<dbReference type="InterPro" id="IPR028081">
    <property type="entry name" value="Leu-bd"/>
</dbReference>
<dbReference type="SUPFAM" id="SSF53822">
    <property type="entry name" value="Periplasmic binding protein-like I"/>
    <property type="match status" value="1"/>
</dbReference>
<evidence type="ECO:0000256" key="1">
    <source>
        <dbReference type="ARBA" id="ARBA00010062"/>
    </source>
</evidence>
<proteinExistence type="inferred from homology"/>
<name>A0A7W6WDR6_9HYPH</name>
<dbReference type="GO" id="GO:0006865">
    <property type="term" value="P:amino acid transport"/>
    <property type="evidence" value="ECO:0007669"/>
    <property type="project" value="UniProtKB-KW"/>
</dbReference>
<gene>
    <name evidence="6" type="ORF">GGE12_002463</name>
</gene>
<reference evidence="6 7" key="1">
    <citation type="submission" date="2020-08" db="EMBL/GenBank/DDBJ databases">
        <title>Genomic Encyclopedia of Type Strains, Phase IV (KMG-V): Genome sequencing to study the core and pangenomes of soil and plant-associated prokaryotes.</title>
        <authorList>
            <person name="Whitman W."/>
        </authorList>
    </citation>
    <scope>NUCLEOTIDE SEQUENCE [LARGE SCALE GENOMIC DNA]</scope>
    <source>
        <strain evidence="6 7">SEMIA 402</strain>
    </source>
</reference>
<sequence length="376" mass="40209">MHKIDIKAEGCFMHRIAVAVFALAAVVSYSAHAEILIGVSAAMTGRLAWIGEQGQRGAEMAVADINAAGGVLGQRVRIIAVDDFCDPEQAVAVAKKLVADGVVLVVGHYCSGASIPASKVYEAAGVLQISPGSTNPLLTEQGRANVFRVIGRDDAQGVVAGNYLADHWGNKKIAILHDGTTYGRGLADETKKQLKKRGMTDTIYEAYSPEKNDYSVEIAALKAAKVAVVYVGGYHAEVALMVRAAHDQGYAVQFISGDALATEEFALIAGPAAEGTLFTFSADARRTPQAARVVERFRAENFEPAGYTLLSYGAVQAWAQALKEAGSLEVQEVIASLRGHSFDTVLGRIDFDDKGDLTVQSWVWYIWKGGEYVPLE</sequence>
<dbReference type="Proteomes" id="UP000533641">
    <property type="component" value="Unassembled WGS sequence"/>
</dbReference>
<dbReference type="CDD" id="cd06342">
    <property type="entry name" value="PBP1_ABC_LIVBP-like"/>
    <property type="match status" value="1"/>
</dbReference>
<comment type="similarity">
    <text evidence="1">Belongs to the leucine-binding protein family.</text>
</comment>
<dbReference type="PANTHER" id="PTHR47151">
    <property type="entry name" value="LEU/ILE/VAL-BINDING ABC TRANSPORTER SUBUNIT"/>
    <property type="match status" value="1"/>
</dbReference>
<dbReference type="PANTHER" id="PTHR47151:SF2">
    <property type="entry name" value="AMINO ACID BINDING PROTEIN"/>
    <property type="match status" value="1"/>
</dbReference>
<keyword evidence="4" id="KW-0029">Amino-acid transport</keyword>
<feature type="domain" description="Leucine-binding protein" evidence="5">
    <location>
        <begin position="35"/>
        <end position="365"/>
    </location>
</feature>
<dbReference type="InterPro" id="IPR000709">
    <property type="entry name" value="Leu_Ile_Val-bd"/>
</dbReference>
<dbReference type="PRINTS" id="PR00337">
    <property type="entry name" value="LEUILEVALBP"/>
</dbReference>